<comment type="caution">
    <text evidence="1">The sequence shown here is derived from an EMBL/GenBank/DDBJ whole genome shotgun (WGS) entry which is preliminary data.</text>
</comment>
<dbReference type="Proteomes" id="UP000179270">
    <property type="component" value="Unassembled WGS sequence"/>
</dbReference>
<dbReference type="STRING" id="1802055.A3A74_00020"/>
<dbReference type="AlphaFoldDB" id="A0A1F7IH52"/>
<reference evidence="1 2" key="1">
    <citation type="journal article" date="2016" name="Nat. Commun.">
        <title>Thousands of microbial genomes shed light on interconnected biogeochemical processes in an aquifer system.</title>
        <authorList>
            <person name="Anantharaman K."/>
            <person name="Brown C.T."/>
            <person name="Hug L.A."/>
            <person name="Sharon I."/>
            <person name="Castelle C.J."/>
            <person name="Probst A.J."/>
            <person name="Thomas B.C."/>
            <person name="Singh A."/>
            <person name="Wilkins M.J."/>
            <person name="Karaoz U."/>
            <person name="Brodie E.L."/>
            <person name="Williams K.H."/>
            <person name="Hubbard S.S."/>
            <person name="Banfield J.F."/>
        </authorList>
    </citation>
    <scope>NUCLEOTIDE SEQUENCE [LARGE SCALE GENOMIC DNA]</scope>
</reference>
<evidence type="ECO:0000313" key="2">
    <source>
        <dbReference type="Proteomes" id="UP000179270"/>
    </source>
</evidence>
<proteinExistence type="predicted"/>
<sequence>MAEKKYSESPNEAELYNNQMIHKFPLGYYVWSDKVNPLVLGRVVDHLKQYLPRFRTIVITEVEVDSVIHITGQPEGTGTERWPVSRIGRVTGREMALLTHQKVI</sequence>
<gene>
    <name evidence="1" type="ORF">A3A74_00020</name>
</gene>
<evidence type="ECO:0000313" key="1">
    <source>
        <dbReference type="EMBL" id="OGK42678.1"/>
    </source>
</evidence>
<organism evidence="1 2">
    <name type="scientific">Candidatus Roizmanbacteria bacterium RIFCSPLOWO2_01_FULL_35_13</name>
    <dbReference type="NCBI Taxonomy" id="1802055"/>
    <lineage>
        <taxon>Bacteria</taxon>
        <taxon>Candidatus Roizmaniibacteriota</taxon>
    </lineage>
</organism>
<protein>
    <submittedName>
        <fullName evidence="1">Uncharacterized protein</fullName>
    </submittedName>
</protein>
<dbReference type="EMBL" id="MGAF01000005">
    <property type="protein sequence ID" value="OGK42678.1"/>
    <property type="molecule type" value="Genomic_DNA"/>
</dbReference>
<accession>A0A1F7IH52</accession>
<name>A0A1F7IH52_9BACT</name>